<organism evidence="1 2">
    <name type="scientific">Rhizobium setariae</name>
    <dbReference type="NCBI Taxonomy" id="2801340"/>
    <lineage>
        <taxon>Bacteria</taxon>
        <taxon>Pseudomonadati</taxon>
        <taxon>Pseudomonadota</taxon>
        <taxon>Alphaproteobacteria</taxon>
        <taxon>Hyphomicrobiales</taxon>
        <taxon>Rhizobiaceae</taxon>
        <taxon>Rhizobium/Agrobacterium group</taxon>
        <taxon>Rhizobium</taxon>
    </lineage>
</organism>
<gene>
    <name evidence="1" type="ORF">JJB09_21520</name>
</gene>
<evidence type="ECO:0000313" key="1">
    <source>
        <dbReference type="EMBL" id="MBL0374595.1"/>
    </source>
</evidence>
<dbReference type="AlphaFoldDB" id="A0A936YWF9"/>
<dbReference type="RefSeq" id="WP_201663141.1">
    <property type="nucleotide sequence ID" value="NZ_JAEQNC010000014.1"/>
</dbReference>
<reference evidence="1" key="1">
    <citation type="submission" date="2021-01" db="EMBL/GenBank/DDBJ databases">
        <title>Rhizobium sp. strain KVB221 16S ribosomal RNA gene Genome sequencing and assembly.</title>
        <authorList>
            <person name="Kang M."/>
        </authorList>
    </citation>
    <scope>NUCLEOTIDE SEQUENCE</scope>
    <source>
        <strain evidence="1">KVB221</strain>
    </source>
</reference>
<comment type="caution">
    <text evidence="1">The sequence shown here is derived from an EMBL/GenBank/DDBJ whole genome shotgun (WGS) entry which is preliminary data.</text>
</comment>
<keyword evidence="2" id="KW-1185">Reference proteome</keyword>
<evidence type="ECO:0008006" key="3">
    <source>
        <dbReference type="Google" id="ProtNLM"/>
    </source>
</evidence>
<protein>
    <recommendedName>
        <fullName evidence="3">Cytochrome c family protein</fullName>
    </recommendedName>
</protein>
<dbReference type="Proteomes" id="UP000633219">
    <property type="component" value="Unassembled WGS sequence"/>
</dbReference>
<proteinExistence type="predicted"/>
<accession>A0A936YWF9</accession>
<name>A0A936YWF9_9HYPH</name>
<sequence>MTSGATAIVFAAAAAWLVGYGGNDGVTAAGSLPSLSATIPGDVAPGANASDIDNFSWQSFVAVNWPANGNEKIGANGDNVAVWQFWKQDADVLVPDGQVPKPWTAPPTIPPYCTQKAPAGTRILTHYTKGGELGDFLTPGNGPLIDQNGEYVRFEILVNEAMYDFILTNKLYSKAGQAAYNPGGVVAFPSGQKGGAPGAIMLKVAWKILGPGDDPKRFHTALAYIYDPGPTPSCKLEQVGLVGLHISHKTTNAPQWIWSTFEHIDNAPLVGNMVPAHYNFNNGKDCESAGLCNVVPVGAWNPNSGVKTPVQVARLDDFTPSAKLQNDAYSQALAAVNPNSVFANYRLVGTQFPSDVTSKSAPSGVPIPRFLANTTMETYLQGQVPIVSSNCAGCHYQATMSDQRLSDFSFILARVSSP</sequence>
<dbReference type="EMBL" id="JAEQNC010000014">
    <property type="protein sequence ID" value="MBL0374595.1"/>
    <property type="molecule type" value="Genomic_DNA"/>
</dbReference>
<evidence type="ECO:0000313" key="2">
    <source>
        <dbReference type="Proteomes" id="UP000633219"/>
    </source>
</evidence>